<keyword evidence="2" id="KW-1133">Transmembrane helix</keyword>
<comment type="caution">
    <text evidence="3">The sequence shown here is derived from an EMBL/GenBank/DDBJ whole genome shotgun (WGS) entry which is preliminary data.</text>
</comment>
<name>A0A839U182_9HYPH</name>
<evidence type="ECO:0000313" key="4">
    <source>
        <dbReference type="Proteomes" id="UP000554520"/>
    </source>
</evidence>
<dbReference type="EMBL" id="JACHXN010000002">
    <property type="protein sequence ID" value="MBB3144217.1"/>
    <property type="molecule type" value="Genomic_DNA"/>
</dbReference>
<feature type="region of interest" description="Disordered" evidence="1">
    <location>
        <begin position="138"/>
        <end position="164"/>
    </location>
</feature>
<evidence type="ECO:0000313" key="3">
    <source>
        <dbReference type="EMBL" id="MBB3144217.1"/>
    </source>
</evidence>
<evidence type="ECO:0000256" key="1">
    <source>
        <dbReference type="SAM" id="MobiDB-lite"/>
    </source>
</evidence>
<gene>
    <name evidence="3" type="ORF">FHS21_000613</name>
</gene>
<dbReference type="Proteomes" id="UP000554520">
    <property type="component" value="Unassembled WGS sequence"/>
</dbReference>
<reference evidence="3 4" key="1">
    <citation type="submission" date="2020-08" db="EMBL/GenBank/DDBJ databases">
        <title>Genomic Encyclopedia of Type Strains, Phase III (KMG-III): the genomes of soil and plant-associated and newly described type strains.</title>
        <authorList>
            <person name="Whitman W."/>
        </authorList>
    </citation>
    <scope>NUCLEOTIDE SEQUENCE [LARGE SCALE GENOMIC DNA]</scope>
    <source>
        <strain evidence="3 4">CECT 7015</strain>
    </source>
</reference>
<dbReference type="AlphaFoldDB" id="A0A839U182"/>
<sequence length="204" mass="21843">MTNKSILIERITQSNDRIIHPYVGMMEHPARARYFAPYPILSALFSSQLSRRIKILIGLIKVQNAVVVCAPDAQRISYGAKPISRGWTRIFAIFFGVQATFALGFAAAAYAGPCTEKIEAVQMQVDAVLEATAGAGPTLPESQSAGLHHEPTPESIARAEEQAGEGAKGERALAALARARAADRAGDANLCKIALLDVRHAIGH</sequence>
<organism evidence="3 4">
    <name type="scientific">Phyllobacterium trifolii</name>
    <dbReference type="NCBI Taxonomy" id="300193"/>
    <lineage>
        <taxon>Bacteria</taxon>
        <taxon>Pseudomonadati</taxon>
        <taxon>Pseudomonadota</taxon>
        <taxon>Alphaproteobacteria</taxon>
        <taxon>Hyphomicrobiales</taxon>
        <taxon>Phyllobacteriaceae</taxon>
        <taxon>Phyllobacterium</taxon>
    </lineage>
</organism>
<protein>
    <submittedName>
        <fullName evidence="3">Uncharacterized protein</fullName>
    </submittedName>
</protein>
<evidence type="ECO:0000256" key="2">
    <source>
        <dbReference type="SAM" id="Phobius"/>
    </source>
</evidence>
<proteinExistence type="predicted"/>
<keyword evidence="4" id="KW-1185">Reference proteome</keyword>
<accession>A0A839U182</accession>
<feature type="compositionally biased region" description="Basic and acidic residues" evidence="1">
    <location>
        <begin position="147"/>
        <end position="164"/>
    </location>
</feature>
<keyword evidence="2" id="KW-0812">Transmembrane</keyword>
<keyword evidence="2" id="KW-0472">Membrane</keyword>
<feature type="transmembrane region" description="Helical" evidence="2">
    <location>
        <begin position="90"/>
        <end position="112"/>
    </location>
</feature>